<dbReference type="GO" id="GO:0004519">
    <property type="term" value="F:endonuclease activity"/>
    <property type="evidence" value="ECO:0007669"/>
    <property type="project" value="UniProtKB-KW"/>
</dbReference>
<dbReference type="PANTHER" id="PTHR12302">
    <property type="entry name" value="EBNA2 BINDING PROTEIN P100"/>
    <property type="match status" value="1"/>
</dbReference>
<dbReference type="InterPro" id="IPR016071">
    <property type="entry name" value="Staphylococal_nuclease_OB-fold"/>
</dbReference>
<dbReference type="PROSITE" id="PS01123">
    <property type="entry name" value="TNASE_1"/>
    <property type="match status" value="1"/>
</dbReference>
<evidence type="ECO:0000313" key="5">
    <source>
        <dbReference type="EMBL" id="CAB4537098.1"/>
    </source>
</evidence>
<proteinExistence type="predicted"/>
<dbReference type="AlphaFoldDB" id="A0A6J6BFR8"/>
<name>A0A6J6BFR8_9ZZZZ</name>
<dbReference type="EMBL" id="CAEZSE010000109">
    <property type="protein sequence ID" value="CAB4537098.1"/>
    <property type="molecule type" value="Genomic_DNA"/>
</dbReference>
<dbReference type="PANTHER" id="PTHR12302:SF3">
    <property type="entry name" value="SERINE_THREONINE-PROTEIN KINASE 31"/>
    <property type="match status" value="1"/>
</dbReference>
<organism evidence="5">
    <name type="scientific">freshwater metagenome</name>
    <dbReference type="NCBI Taxonomy" id="449393"/>
    <lineage>
        <taxon>unclassified sequences</taxon>
        <taxon>metagenomes</taxon>
        <taxon>ecological metagenomes</taxon>
    </lineage>
</organism>
<dbReference type="GO" id="GO:0016787">
    <property type="term" value="F:hydrolase activity"/>
    <property type="evidence" value="ECO:0007669"/>
    <property type="project" value="UniProtKB-KW"/>
</dbReference>
<dbReference type="GO" id="GO:0003676">
    <property type="term" value="F:nucleic acid binding"/>
    <property type="evidence" value="ECO:0007669"/>
    <property type="project" value="InterPro"/>
</dbReference>
<keyword evidence="2" id="KW-0255">Endonuclease</keyword>
<dbReference type="Gene3D" id="2.40.50.90">
    <property type="match status" value="1"/>
</dbReference>
<reference evidence="5" key="1">
    <citation type="submission" date="2020-05" db="EMBL/GenBank/DDBJ databases">
        <authorList>
            <person name="Chiriac C."/>
            <person name="Salcher M."/>
            <person name="Ghai R."/>
            <person name="Kavagutti S V."/>
        </authorList>
    </citation>
    <scope>NUCLEOTIDE SEQUENCE</scope>
</reference>
<dbReference type="InterPro" id="IPR035437">
    <property type="entry name" value="SNase_OB-fold_sf"/>
</dbReference>
<feature type="domain" description="TNase-like" evidence="4">
    <location>
        <begin position="59"/>
        <end position="192"/>
    </location>
</feature>
<dbReference type="PROSITE" id="PS50830">
    <property type="entry name" value="TNASE_3"/>
    <property type="match status" value="1"/>
</dbReference>
<evidence type="ECO:0000259" key="4">
    <source>
        <dbReference type="PROSITE" id="PS50830"/>
    </source>
</evidence>
<dbReference type="SMART" id="SM00318">
    <property type="entry name" value="SNc"/>
    <property type="match status" value="1"/>
</dbReference>
<protein>
    <submittedName>
        <fullName evidence="5">Unannotated protein</fullName>
    </submittedName>
</protein>
<dbReference type="Pfam" id="PF00565">
    <property type="entry name" value="SNase"/>
    <property type="match status" value="1"/>
</dbReference>
<accession>A0A6J6BFR8</accession>
<dbReference type="InterPro" id="IPR002071">
    <property type="entry name" value="Thermonucl_AS"/>
</dbReference>
<dbReference type="SUPFAM" id="SSF50199">
    <property type="entry name" value="Staphylococcal nuclease"/>
    <property type="match status" value="1"/>
</dbReference>
<evidence type="ECO:0000256" key="3">
    <source>
        <dbReference type="ARBA" id="ARBA00022801"/>
    </source>
</evidence>
<evidence type="ECO:0000256" key="2">
    <source>
        <dbReference type="ARBA" id="ARBA00022759"/>
    </source>
</evidence>
<gene>
    <name evidence="5" type="ORF">UFOPK1353_00725</name>
</gene>
<evidence type="ECO:0000256" key="1">
    <source>
        <dbReference type="ARBA" id="ARBA00022722"/>
    </source>
</evidence>
<keyword evidence="3" id="KW-0378">Hydrolase</keyword>
<sequence>MSRFQHDLIQILRAFPYLPTIIAIRVTHRFVRHRVLKLFIFLTIVSYCSSSCVGQQKLPNDVASVIRVIDGDTVILRLQGAIETVRLIGVDTPETVHPTKPVECFGPEASAFTHSVLKPQTQVRVQRDVEARDRYQRLLVYLYLLDGTFINQEILRLGFARTMNIAPNTAFATNFASIETAARKNQIGLWLRC</sequence>
<keyword evidence="1" id="KW-0540">Nuclease</keyword>